<dbReference type="CDD" id="cd20175">
    <property type="entry name" value="ThyX"/>
    <property type="match status" value="1"/>
</dbReference>
<dbReference type="InterPro" id="IPR003669">
    <property type="entry name" value="Thymidylate_synthase_ThyX"/>
</dbReference>
<dbReference type="Proteomes" id="UP000006844">
    <property type="component" value="Chromosome"/>
</dbReference>
<evidence type="ECO:0000313" key="1">
    <source>
        <dbReference type="EMBL" id="ADV81523.1"/>
    </source>
</evidence>
<protein>
    <recommendedName>
        <fullName evidence="3">Thymidylate synthase complementing protein ThyX</fullName>
    </recommendedName>
</protein>
<dbReference type="GO" id="GO:0006231">
    <property type="term" value="P:dTMP biosynthetic process"/>
    <property type="evidence" value="ECO:0007669"/>
    <property type="project" value="InterPro"/>
</dbReference>
<dbReference type="STRING" id="401053.AciPR4_0690"/>
<dbReference type="AlphaFoldDB" id="E8V5I9"/>
<dbReference type="InterPro" id="IPR036098">
    <property type="entry name" value="Thymidylate_synthase_ThyX_sf"/>
</dbReference>
<dbReference type="Gene3D" id="3.30.1360.170">
    <property type="match status" value="2"/>
</dbReference>
<dbReference type="GO" id="GO:0050660">
    <property type="term" value="F:flavin adenine dinucleotide binding"/>
    <property type="evidence" value="ECO:0007669"/>
    <property type="project" value="InterPro"/>
</dbReference>
<dbReference type="PANTHER" id="PTHR34934:SF1">
    <property type="entry name" value="FLAVIN-DEPENDENT THYMIDYLATE SYNTHASE"/>
    <property type="match status" value="1"/>
</dbReference>
<sequence length="621" mass="67331">MAAAADRNGVLRCLPVAKGSILVGLMAKNETEVYAIHGADPEALAYAMAKYSRSALSLKESLKEISSQKAEEFLNTFYFQYGHRSIADLAHVAFAIEKLSLLAAISLVDEQRWDGQERSTRYQNFRKSGWFTPTFEPADEAVFTDAVSSLFEAYEGVGAGMLEELKVHTAQPDGMDEAAYTRTLKARAFDMARYLLPLATNTSLGQITNARTLEGQISRLLGSEFTEIRALGVRLKEAASGGAWDVSHAAAAGLIEEIAAADAALGERAKEAWLREVKVSPTLVKYTAASEFAKKSAQELTQAVSELMRGAAIVQTPAVDLVETPVGERFSLEIDLATSLLYSHCHYGYRQLRAAVTALSSAAIEELIALGTRHRGRHDELPRAFSAAQGFRFDVLMDVGGFRDMHRHRRCTQLLQPYTDVHGYEMPDFPGQPAVSGSRVATVFTDAMEKAFAAYRALGGHVAGEVSGDASPLPTPDAVDLKPFDPSSQRASVVSAGTAPGGRGGSIFGSSQRTAHSPAAVPVPQFGQDGSVRMHWGAPLPVKARAEAAYVLPLATRCRALFTMDYAEAVYISELRSAPAGHWSYRRVAWEMYQAVARAHPALGLNVRIEDVYAPVDLLKR</sequence>
<evidence type="ECO:0008006" key="3">
    <source>
        <dbReference type="Google" id="ProtNLM"/>
    </source>
</evidence>
<dbReference type="KEGG" id="tsa:AciPR4_0690"/>
<dbReference type="EMBL" id="CP002467">
    <property type="protein sequence ID" value="ADV81523.1"/>
    <property type="molecule type" value="Genomic_DNA"/>
</dbReference>
<dbReference type="PANTHER" id="PTHR34934">
    <property type="entry name" value="FLAVIN-DEPENDENT THYMIDYLATE SYNTHASE"/>
    <property type="match status" value="1"/>
</dbReference>
<dbReference type="HOGENOM" id="CLU_024745_0_0_0"/>
<dbReference type="PROSITE" id="PS51331">
    <property type="entry name" value="THYX"/>
    <property type="match status" value="2"/>
</dbReference>
<name>E8V5I9_TERSS</name>
<keyword evidence="2" id="KW-1185">Reference proteome</keyword>
<dbReference type="GO" id="GO:0050797">
    <property type="term" value="F:thymidylate synthase (FAD) activity"/>
    <property type="evidence" value="ECO:0007669"/>
    <property type="project" value="InterPro"/>
</dbReference>
<proteinExistence type="predicted"/>
<dbReference type="GO" id="GO:0004799">
    <property type="term" value="F:thymidylate synthase activity"/>
    <property type="evidence" value="ECO:0007669"/>
    <property type="project" value="TreeGrafter"/>
</dbReference>
<evidence type="ECO:0000313" key="2">
    <source>
        <dbReference type="Proteomes" id="UP000006844"/>
    </source>
</evidence>
<gene>
    <name evidence="1" type="ordered locus">AciPR4_0690</name>
</gene>
<dbReference type="Pfam" id="PF02511">
    <property type="entry name" value="Thy1"/>
    <property type="match status" value="2"/>
</dbReference>
<organism evidence="1 2">
    <name type="scientific">Terriglobus saanensis (strain ATCC BAA-1853 / DSM 23119 / SP1PR4)</name>
    <dbReference type="NCBI Taxonomy" id="401053"/>
    <lineage>
        <taxon>Bacteria</taxon>
        <taxon>Pseudomonadati</taxon>
        <taxon>Acidobacteriota</taxon>
        <taxon>Terriglobia</taxon>
        <taxon>Terriglobales</taxon>
        <taxon>Acidobacteriaceae</taxon>
        <taxon>Terriglobus</taxon>
    </lineage>
</organism>
<dbReference type="eggNOG" id="COG1351">
    <property type="taxonomic scope" value="Bacteria"/>
</dbReference>
<accession>E8V5I9</accession>
<dbReference type="GO" id="GO:0070402">
    <property type="term" value="F:NADPH binding"/>
    <property type="evidence" value="ECO:0007669"/>
    <property type="project" value="TreeGrafter"/>
</dbReference>
<dbReference type="SUPFAM" id="SSF69796">
    <property type="entry name" value="Thymidylate synthase-complementing protein Thy1"/>
    <property type="match status" value="2"/>
</dbReference>
<reference evidence="1 2" key="1">
    <citation type="journal article" date="2012" name="Stand. Genomic Sci.">
        <title>Complete genome sequence of Terriglobus saanensis type strain SP1PR4(T), an Acidobacteria from tundra soil.</title>
        <authorList>
            <person name="Rawat S.R."/>
            <person name="Mannisto M.K."/>
            <person name="Starovoytov V."/>
            <person name="Goodwin L."/>
            <person name="Nolan M."/>
            <person name="Hauser L."/>
            <person name="Land M."/>
            <person name="Davenport K.W."/>
            <person name="Woyke T."/>
            <person name="Haggblom M.M."/>
        </authorList>
    </citation>
    <scope>NUCLEOTIDE SEQUENCE</scope>
    <source>
        <strain evidence="2">ATCC BAA-1853 / DSM 23119 / SP1PR4</strain>
    </source>
</reference>